<organism evidence="1 2">
    <name type="scientific">Lentithecium fluviatile CBS 122367</name>
    <dbReference type="NCBI Taxonomy" id="1168545"/>
    <lineage>
        <taxon>Eukaryota</taxon>
        <taxon>Fungi</taxon>
        <taxon>Dikarya</taxon>
        <taxon>Ascomycota</taxon>
        <taxon>Pezizomycotina</taxon>
        <taxon>Dothideomycetes</taxon>
        <taxon>Pleosporomycetidae</taxon>
        <taxon>Pleosporales</taxon>
        <taxon>Massarineae</taxon>
        <taxon>Lentitheciaceae</taxon>
        <taxon>Lentithecium</taxon>
    </lineage>
</organism>
<proteinExistence type="predicted"/>
<dbReference type="Proteomes" id="UP000799291">
    <property type="component" value="Unassembled WGS sequence"/>
</dbReference>
<keyword evidence="2" id="KW-1185">Reference proteome</keyword>
<evidence type="ECO:0000313" key="2">
    <source>
        <dbReference type="Proteomes" id="UP000799291"/>
    </source>
</evidence>
<dbReference type="EMBL" id="MU005610">
    <property type="protein sequence ID" value="KAF2678634.1"/>
    <property type="molecule type" value="Genomic_DNA"/>
</dbReference>
<protein>
    <submittedName>
        <fullName evidence="1">Uncharacterized protein</fullName>
    </submittedName>
</protein>
<reference evidence="1" key="1">
    <citation type="journal article" date="2020" name="Stud. Mycol.">
        <title>101 Dothideomycetes genomes: a test case for predicting lifestyles and emergence of pathogens.</title>
        <authorList>
            <person name="Haridas S."/>
            <person name="Albert R."/>
            <person name="Binder M."/>
            <person name="Bloem J."/>
            <person name="Labutti K."/>
            <person name="Salamov A."/>
            <person name="Andreopoulos B."/>
            <person name="Baker S."/>
            <person name="Barry K."/>
            <person name="Bills G."/>
            <person name="Bluhm B."/>
            <person name="Cannon C."/>
            <person name="Castanera R."/>
            <person name="Culley D."/>
            <person name="Daum C."/>
            <person name="Ezra D."/>
            <person name="Gonzalez J."/>
            <person name="Henrissat B."/>
            <person name="Kuo A."/>
            <person name="Liang C."/>
            <person name="Lipzen A."/>
            <person name="Lutzoni F."/>
            <person name="Magnuson J."/>
            <person name="Mondo S."/>
            <person name="Nolan M."/>
            <person name="Ohm R."/>
            <person name="Pangilinan J."/>
            <person name="Park H.-J."/>
            <person name="Ramirez L."/>
            <person name="Alfaro M."/>
            <person name="Sun H."/>
            <person name="Tritt A."/>
            <person name="Yoshinaga Y."/>
            <person name="Zwiers L.-H."/>
            <person name="Turgeon B."/>
            <person name="Goodwin S."/>
            <person name="Spatafora J."/>
            <person name="Crous P."/>
            <person name="Grigoriev I."/>
        </authorList>
    </citation>
    <scope>NUCLEOTIDE SEQUENCE</scope>
    <source>
        <strain evidence="1">CBS 122367</strain>
    </source>
</reference>
<gene>
    <name evidence="1" type="ORF">K458DRAFT_394683</name>
</gene>
<evidence type="ECO:0000313" key="1">
    <source>
        <dbReference type="EMBL" id="KAF2678634.1"/>
    </source>
</evidence>
<sequence length="118" mass="13917">MSTINFACIFKAIKANILKPLTNTQSVYKSPPMEISNLILILLHASTLHRKMATPFRKPESYFKAAYREEIKRPHPTWDRLAMERTLNWLWYYGPDEELAESTRLHRRQSRSLPTVDQ</sequence>
<name>A0A6G1IK64_9PLEO</name>
<accession>A0A6G1IK64</accession>
<dbReference type="AlphaFoldDB" id="A0A6G1IK64"/>